<sequence>MLALIAIAIAFGVVEGITEWLPISSTGHLILLEGIFSASGYDLSSNLGFSHGDEFISVFLVVIQLGAILAVVCYFFNRLWPWSRKQLSEDELSLVEQGYHEDVIQRAKRRQVYGRWGKCLVGVIPAGVVGLLFELTGWEEAMNNWITVSITLVVYGVFFILIELLLKSKPSLTRTNDVDGLSYKTAFLIGCFQILALIPGTSRSGVTIIGALLLGCSRVAAAEFSFYLSIPVMVGASLLKLVTFFIDSGAPDLNEVVFLVVGMVVSFAISLFAVKWLMGFVKKHSFSGFGYYRIALGLLVIVFFSTMFGLGKMPLI</sequence>
<keyword evidence="5 17" id="KW-1003">Cell membrane</keyword>
<keyword evidence="7 17" id="KW-0378">Hydrolase</keyword>
<comment type="miscellaneous">
    <text evidence="17">Bacitracin is thought to be involved in the inhibition of peptidoglycan synthesis by sequestering undecaprenyl diphosphate, thereby reducing the pool of lipid carrier available.</text>
</comment>
<keyword evidence="6 17" id="KW-0812">Transmembrane</keyword>
<accession>A0A9D9DIP9</accession>
<keyword evidence="8 17" id="KW-0133">Cell shape</keyword>
<evidence type="ECO:0000256" key="6">
    <source>
        <dbReference type="ARBA" id="ARBA00022692"/>
    </source>
</evidence>
<evidence type="ECO:0000256" key="7">
    <source>
        <dbReference type="ARBA" id="ARBA00022801"/>
    </source>
</evidence>
<evidence type="ECO:0000256" key="1">
    <source>
        <dbReference type="ARBA" id="ARBA00004651"/>
    </source>
</evidence>
<dbReference type="GO" id="GO:0009252">
    <property type="term" value="P:peptidoglycan biosynthetic process"/>
    <property type="evidence" value="ECO:0007669"/>
    <property type="project" value="UniProtKB-KW"/>
</dbReference>
<evidence type="ECO:0000256" key="17">
    <source>
        <dbReference type="HAMAP-Rule" id="MF_01006"/>
    </source>
</evidence>
<dbReference type="PANTHER" id="PTHR30622:SF3">
    <property type="entry name" value="UNDECAPRENYL-DIPHOSPHATASE"/>
    <property type="match status" value="1"/>
</dbReference>
<dbReference type="InterPro" id="IPR003824">
    <property type="entry name" value="UppP"/>
</dbReference>
<evidence type="ECO:0000256" key="16">
    <source>
        <dbReference type="ARBA" id="ARBA00047594"/>
    </source>
</evidence>
<dbReference type="NCBIfam" id="NF001391">
    <property type="entry name" value="PRK00281.1-5"/>
    <property type="match status" value="1"/>
</dbReference>
<evidence type="ECO:0000256" key="11">
    <source>
        <dbReference type="ARBA" id="ARBA00023136"/>
    </source>
</evidence>
<feature type="transmembrane region" description="Helical" evidence="17">
    <location>
        <begin position="187"/>
        <end position="214"/>
    </location>
</feature>
<name>A0A9D9DIP9_9FIRM</name>
<keyword evidence="12 17" id="KW-0046">Antibiotic resistance</keyword>
<comment type="caution">
    <text evidence="18">The sequence shown here is derived from an EMBL/GenBank/DDBJ whole genome shotgun (WGS) entry which is preliminary data.</text>
</comment>
<reference evidence="18" key="2">
    <citation type="journal article" date="2021" name="PeerJ">
        <title>Extensive microbial diversity within the chicken gut microbiome revealed by metagenomics and culture.</title>
        <authorList>
            <person name="Gilroy R."/>
            <person name="Ravi A."/>
            <person name="Getino M."/>
            <person name="Pursley I."/>
            <person name="Horton D.L."/>
            <person name="Alikhan N.F."/>
            <person name="Baker D."/>
            <person name="Gharbi K."/>
            <person name="Hall N."/>
            <person name="Watson M."/>
            <person name="Adriaenssens E.M."/>
            <person name="Foster-Nyarko E."/>
            <person name="Jarju S."/>
            <person name="Secka A."/>
            <person name="Antonio M."/>
            <person name="Oren A."/>
            <person name="Chaudhuri R.R."/>
            <person name="La Ragione R."/>
            <person name="Hildebrand F."/>
            <person name="Pallen M.J."/>
        </authorList>
    </citation>
    <scope>NUCLEOTIDE SEQUENCE</scope>
    <source>
        <strain evidence="18">17113</strain>
    </source>
</reference>
<dbReference type="HAMAP" id="MF_01006">
    <property type="entry name" value="Undec_diphosphatase"/>
    <property type="match status" value="1"/>
</dbReference>
<feature type="transmembrane region" description="Helical" evidence="17">
    <location>
        <begin position="226"/>
        <end position="246"/>
    </location>
</feature>
<dbReference type="GO" id="GO:0046677">
    <property type="term" value="P:response to antibiotic"/>
    <property type="evidence" value="ECO:0007669"/>
    <property type="project" value="UniProtKB-UniRule"/>
</dbReference>
<evidence type="ECO:0000313" key="19">
    <source>
        <dbReference type="Proteomes" id="UP000823634"/>
    </source>
</evidence>
<dbReference type="AlphaFoldDB" id="A0A9D9DIP9"/>
<dbReference type="EMBL" id="JADINA010000039">
    <property type="protein sequence ID" value="MBO8426925.1"/>
    <property type="molecule type" value="Genomic_DNA"/>
</dbReference>
<gene>
    <name evidence="17" type="primary">uppP</name>
    <name evidence="18" type="ORF">IAC61_06445</name>
</gene>
<evidence type="ECO:0000256" key="3">
    <source>
        <dbReference type="ARBA" id="ARBA00012374"/>
    </source>
</evidence>
<dbReference type="Pfam" id="PF02673">
    <property type="entry name" value="BacA"/>
    <property type="match status" value="1"/>
</dbReference>
<evidence type="ECO:0000256" key="15">
    <source>
        <dbReference type="ARBA" id="ARBA00032932"/>
    </source>
</evidence>
<comment type="function">
    <text evidence="17">Catalyzes the dephosphorylation of undecaprenyl diphosphate (UPP). Confers resistance to bacitracin.</text>
</comment>
<evidence type="ECO:0000256" key="14">
    <source>
        <dbReference type="ARBA" id="ARBA00032707"/>
    </source>
</evidence>
<feature type="transmembrane region" description="Helical" evidence="17">
    <location>
        <begin position="145"/>
        <end position="166"/>
    </location>
</feature>
<dbReference type="GO" id="GO:0071555">
    <property type="term" value="P:cell wall organization"/>
    <property type="evidence" value="ECO:0007669"/>
    <property type="project" value="UniProtKB-KW"/>
</dbReference>
<dbReference type="EC" id="3.6.1.27" evidence="3 17"/>
<evidence type="ECO:0000256" key="8">
    <source>
        <dbReference type="ARBA" id="ARBA00022960"/>
    </source>
</evidence>
<dbReference type="PANTHER" id="PTHR30622">
    <property type="entry name" value="UNDECAPRENYL-DIPHOSPHATASE"/>
    <property type="match status" value="1"/>
</dbReference>
<evidence type="ECO:0000256" key="5">
    <source>
        <dbReference type="ARBA" id="ARBA00022475"/>
    </source>
</evidence>
<evidence type="ECO:0000256" key="12">
    <source>
        <dbReference type="ARBA" id="ARBA00023251"/>
    </source>
</evidence>
<protein>
    <recommendedName>
        <fullName evidence="4 17">Undecaprenyl-diphosphatase</fullName>
        <ecNumber evidence="3 17">3.6.1.27</ecNumber>
    </recommendedName>
    <alternativeName>
        <fullName evidence="15 17">Bacitracin resistance protein</fullName>
    </alternativeName>
    <alternativeName>
        <fullName evidence="14 17">Undecaprenyl pyrophosphate phosphatase</fullName>
    </alternativeName>
</protein>
<keyword evidence="10 17" id="KW-1133">Transmembrane helix</keyword>
<comment type="similarity">
    <text evidence="2 17">Belongs to the UppP family.</text>
</comment>
<organism evidence="18 19">
    <name type="scientific">Candidatus Alloenteromonas pullistercoris</name>
    <dbReference type="NCBI Taxonomy" id="2840785"/>
    <lineage>
        <taxon>Bacteria</taxon>
        <taxon>Bacillati</taxon>
        <taxon>Bacillota</taxon>
        <taxon>Bacillota incertae sedis</taxon>
        <taxon>Candidatus Alloenteromonas</taxon>
    </lineage>
</organism>
<feature type="transmembrane region" description="Helical" evidence="17">
    <location>
        <begin position="290"/>
        <end position="310"/>
    </location>
</feature>
<evidence type="ECO:0000256" key="10">
    <source>
        <dbReference type="ARBA" id="ARBA00022989"/>
    </source>
</evidence>
<reference evidence="18" key="1">
    <citation type="submission" date="2020-10" db="EMBL/GenBank/DDBJ databases">
        <authorList>
            <person name="Gilroy R."/>
        </authorList>
    </citation>
    <scope>NUCLEOTIDE SEQUENCE</scope>
    <source>
        <strain evidence="18">17113</strain>
    </source>
</reference>
<dbReference type="GO" id="GO:0005886">
    <property type="term" value="C:plasma membrane"/>
    <property type="evidence" value="ECO:0007669"/>
    <property type="project" value="UniProtKB-SubCell"/>
</dbReference>
<evidence type="ECO:0000256" key="9">
    <source>
        <dbReference type="ARBA" id="ARBA00022984"/>
    </source>
</evidence>
<proteinExistence type="inferred from homology"/>
<feature type="transmembrane region" description="Helical" evidence="17">
    <location>
        <begin position="258"/>
        <end position="278"/>
    </location>
</feature>
<evidence type="ECO:0000256" key="4">
    <source>
        <dbReference type="ARBA" id="ARBA00021581"/>
    </source>
</evidence>
<evidence type="ECO:0000256" key="13">
    <source>
        <dbReference type="ARBA" id="ARBA00023316"/>
    </source>
</evidence>
<evidence type="ECO:0000256" key="2">
    <source>
        <dbReference type="ARBA" id="ARBA00010621"/>
    </source>
</evidence>
<comment type="catalytic activity">
    <reaction evidence="16 17">
        <text>di-trans,octa-cis-undecaprenyl diphosphate + H2O = di-trans,octa-cis-undecaprenyl phosphate + phosphate + H(+)</text>
        <dbReference type="Rhea" id="RHEA:28094"/>
        <dbReference type="ChEBI" id="CHEBI:15377"/>
        <dbReference type="ChEBI" id="CHEBI:15378"/>
        <dbReference type="ChEBI" id="CHEBI:43474"/>
        <dbReference type="ChEBI" id="CHEBI:58405"/>
        <dbReference type="ChEBI" id="CHEBI:60392"/>
        <dbReference type="EC" id="3.6.1.27"/>
    </reaction>
</comment>
<dbReference type="GO" id="GO:0008360">
    <property type="term" value="P:regulation of cell shape"/>
    <property type="evidence" value="ECO:0007669"/>
    <property type="project" value="UniProtKB-KW"/>
</dbReference>
<dbReference type="GO" id="GO:0050380">
    <property type="term" value="F:undecaprenyl-diphosphatase activity"/>
    <property type="evidence" value="ECO:0007669"/>
    <property type="project" value="UniProtKB-UniRule"/>
</dbReference>
<keyword evidence="11 17" id="KW-0472">Membrane</keyword>
<keyword evidence="9 17" id="KW-0573">Peptidoglycan synthesis</keyword>
<evidence type="ECO:0000313" key="18">
    <source>
        <dbReference type="EMBL" id="MBO8426925.1"/>
    </source>
</evidence>
<feature type="transmembrane region" description="Helical" evidence="17">
    <location>
        <begin position="116"/>
        <end position="133"/>
    </location>
</feature>
<dbReference type="Proteomes" id="UP000823634">
    <property type="component" value="Unassembled WGS sequence"/>
</dbReference>
<keyword evidence="13 17" id="KW-0961">Cell wall biogenesis/degradation</keyword>
<feature type="transmembrane region" description="Helical" evidence="17">
    <location>
        <begin position="55"/>
        <end position="76"/>
    </location>
</feature>
<comment type="subcellular location">
    <subcellularLocation>
        <location evidence="1 17">Cell membrane</location>
        <topology evidence="1 17">Multi-pass membrane protein</topology>
    </subcellularLocation>
</comment>